<evidence type="ECO:0000256" key="2">
    <source>
        <dbReference type="ARBA" id="ARBA00005194"/>
    </source>
</evidence>
<feature type="transmembrane region" description="Helical" evidence="11">
    <location>
        <begin position="216"/>
        <end position="241"/>
    </location>
</feature>
<evidence type="ECO:0000256" key="11">
    <source>
        <dbReference type="RuleBase" id="RU361115"/>
    </source>
</evidence>
<accession>A0AAN5CMA9</accession>
<evidence type="ECO:0000256" key="7">
    <source>
        <dbReference type="ARBA" id="ARBA00022989"/>
    </source>
</evidence>
<dbReference type="GO" id="GO:0005789">
    <property type="term" value="C:endoplasmic reticulum membrane"/>
    <property type="evidence" value="ECO:0007669"/>
    <property type="project" value="TreeGrafter"/>
</dbReference>
<comment type="similarity">
    <text evidence="11">Belongs to the ELO family.</text>
</comment>
<keyword evidence="4 11" id="KW-0808">Transferase</keyword>
<dbReference type="PROSITE" id="PS01188">
    <property type="entry name" value="ELO"/>
    <property type="match status" value="1"/>
</dbReference>
<comment type="catalytic activity">
    <reaction evidence="11">
        <text>a very-long-chain acyl-CoA + malonyl-CoA + H(+) = a very-long-chain 3-oxoacyl-CoA + CO2 + CoA</text>
        <dbReference type="Rhea" id="RHEA:32727"/>
        <dbReference type="ChEBI" id="CHEBI:15378"/>
        <dbReference type="ChEBI" id="CHEBI:16526"/>
        <dbReference type="ChEBI" id="CHEBI:57287"/>
        <dbReference type="ChEBI" id="CHEBI:57384"/>
        <dbReference type="ChEBI" id="CHEBI:90725"/>
        <dbReference type="ChEBI" id="CHEBI:90736"/>
        <dbReference type="EC" id="2.3.1.199"/>
    </reaction>
</comment>
<comment type="subcellular location">
    <subcellularLocation>
        <location evidence="1">Membrane</location>
        <topology evidence="1">Multi-pass membrane protein</topology>
    </subcellularLocation>
</comment>
<reference evidence="13" key="1">
    <citation type="submission" date="2022-10" db="EMBL/GenBank/DDBJ databases">
        <title>Genome assembly of Pristionchus species.</title>
        <authorList>
            <person name="Yoshida K."/>
            <person name="Sommer R.J."/>
        </authorList>
    </citation>
    <scope>NUCLEOTIDE SEQUENCE [LARGE SCALE GENOMIC DNA]</scope>
    <source>
        <strain evidence="13">RS5460</strain>
    </source>
</reference>
<feature type="transmembrane region" description="Helical" evidence="11">
    <location>
        <begin position="261"/>
        <end position="280"/>
    </location>
</feature>
<dbReference type="GO" id="GO:0030148">
    <property type="term" value="P:sphingolipid biosynthetic process"/>
    <property type="evidence" value="ECO:0007669"/>
    <property type="project" value="TreeGrafter"/>
</dbReference>
<organism evidence="12 13">
    <name type="scientific">Pristionchus mayeri</name>
    <dbReference type="NCBI Taxonomy" id="1317129"/>
    <lineage>
        <taxon>Eukaryota</taxon>
        <taxon>Metazoa</taxon>
        <taxon>Ecdysozoa</taxon>
        <taxon>Nematoda</taxon>
        <taxon>Chromadorea</taxon>
        <taxon>Rhabditida</taxon>
        <taxon>Rhabditina</taxon>
        <taxon>Diplogasteromorpha</taxon>
        <taxon>Diplogasteroidea</taxon>
        <taxon>Neodiplogasteridae</taxon>
        <taxon>Pristionchus</taxon>
    </lineage>
</organism>
<dbReference type="GO" id="GO:0034625">
    <property type="term" value="P:fatty acid elongation, monounsaturated fatty acid"/>
    <property type="evidence" value="ECO:0007669"/>
    <property type="project" value="TreeGrafter"/>
</dbReference>
<feature type="transmembrane region" description="Helical" evidence="11">
    <location>
        <begin position="53"/>
        <end position="75"/>
    </location>
</feature>
<evidence type="ECO:0000256" key="3">
    <source>
        <dbReference type="ARBA" id="ARBA00022516"/>
    </source>
</evidence>
<sequence length="296" mass="35135">RMEVASALYSSLTTFEINHENYTEVLSSYQYKFSLPFEDFDSTREVTWFLQNYWQHTITLSVVYYLLIKCIQWAMLDRPPFVLRRPLIAWNLSLALFSAMGFVRFGEDFFESLAYRGLYTTFCTMPATKGVAPFWCFLFFVSKFVEMGDTLFIVLRKKPLIFLHYYHHIVVFIYTAHAGAEHATPGRAFILMNYAAHSLMYSYYSARAMGYHPPEWVSVMITVWQTIQMVVGMGISVWTYYVKTQLGWRCQQSLPNLYLGFLIYFTFAFLFIQFFVNRYIREQRKEKKAKETKKEE</sequence>
<dbReference type="GO" id="GO:0019367">
    <property type="term" value="P:fatty acid elongation, saturated fatty acid"/>
    <property type="evidence" value="ECO:0007669"/>
    <property type="project" value="TreeGrafter"/>
</dbReference>
<evidence type="ECO:0000313" key="12">
    <source>
        <dbReference type="EMBL" id="GMR47021.1"/>
    </source>
</evidence>
<dbReference type="PANTHER" id="PTHR11157:SF156">
    <property type="entry name" value="FATTY ACID ELONGATION PROTEIN 4-RELATED"/>
    <property type="match status" value="1"/>
</dbReference>
<evidence type="ECO:0000256" key="4">
    <source>
        <dbReference type="ARBA" id="ARBA00022679"/>
    </source>
</evidence>
<evidence type="ECO:0000256" key="1">
    <source>
        <dbReference type="ARBA" id="ARBA00004141"/>
    </source>
</evidence>
<feature type="transmembrane region" description="Helical" evidence="11">
    <location>
        <begin position="186"/>
        <end position="204"/>
    </location>
</feature>
<keyword evidence="7 11" id="KW-1133">Transmembrane helix</keyword>
<feature type="non-terminal residue" evidence="12">
    <location>
        <position position="1"/>
    </location>
</feature>
<evidence type="ECO:0000313" key="13">
    <source>
        <dbReference type="Proteomes" id="UP001328107"/>
    </source>
</evidence>
<protein>
    <recommendedName>
        <fullName evidence="11">Elongation of very long chain fatty acids protein</fullName>
        <ecNumber evidence="11">2.3.1.199</ecNumber>
    </recommendedName>
    <alternativeName>
        <fullName evidence="11">Very-long-chain 3-oxoacyl-CoA synthase</fullName>
    </alternativeName>
</protein>
<dbReference type="Proteomes" id="UP001328107">
    <property type="component" value="Unassembled WGS sequence"/>
</dbReference>
<dbReference type="GO" id="GO:0042761">
    <property type="term" value="P:very long-chain fatty acid biosynthetic process"/>
    <property type="evidence" value="ECO:0007669"/>
    <property type="project" value="TreeGrafter"/>
</dbReference>
<proteinExistence type="inferred from homology"/>
<keyword evidence="8 11" id="KW-0443">Lipid metabolism</keyword>
<dbReference type="Pfam" id="PF01151">
    <property type="entry name" value="ELO"/>
    <property type="match status" value="1"/>
</dbReference>
<name>A0AAN5CMA9_9BILA</name>
<dbReference type="EMBL" id="BTRK01000004">
    <property type="protein sequence ID" value="GMR47021.1"/>
    <property type="molecule type" value="Genomic_DNA"/>
</dbReference>
<comment type="pathway">
    <text evidence="2">Lipid metabolism; fatty acid biosynthesis.</text>
</comment>
<keyword evidence="5 11" id="KW-0812">Transmembrane</keyword>
<keyword evidence="9 11" id="KW-0472">Membrane</keyword>
<dbReference type="GO" id="GO:0009922">
    <property type="term" value="F:fatty acid elongase activity"/>
    <property type="evidence" value="ECO:0007669"/>
    <property type="project" value="UniProtKB-EC"/>
</dbReference>
<evidence type="ECO:0000256" key="10">
    <source>
        <dbReference type="ARBA" id="ARBA00023160"/>
    </source>
</evidence>
<comment type="caution">
    <text evidence="12">The sequence shown here is derived from an EMBL/GenBank/DDBJ whole genome shotgun (WGS) entry which is preliminary data.</text>
</comment>
<keyword evidence="3 11" id="KW-0444">Lipid biosynthesis</keyword>
<dbReference type="AlphaFoldDB" id="A0AAN5CMA9"/>
<dbReference type="GO" id="GO:0034626">
    <property type="term" value="P:fatty acid elongation, polyunsaturated fatty acid"/>
    <property type="evidence" value="ECO:0007669"/>
    <property type="project" value="TreeGrafter"/>
</dbReference>
<evidence type="ECO:0000256" key="6">
    <source>
        <dbReference type="ARBA" id="ARBA00022832"/>
    </source>
</evidence>
<dbReference type="EC" id="2.3.1.199" evidence="11"/>
<evidence type="ECO:0000256" key="9">
    <source>
        <dbReference type="ARBA" id="ARBA00023136"/>
    </source>
</evidence>
<feature type="transmembrane region" description="Helical" evidence="11">
    <location>
        <begin position="162"/>
        <end position="180"/>
    </location>
</feature>
<gene>
    <name evidence="12" type="ORF">PMAYCL1PPCAC_17216</name>
</gene>
<keyword evidence="13" id="KW-1185">Reference proteome</keyword>
<evidence type="ECO:0000256" key="8">
    <source>
        <dbReference type="ARBA" id="ARBA00023098"/>
    </source>
</evidence>
<feature type="transmembrane region" description="Helical" evidence="11">
    <location>
        <begin position="118"/>
        <end position="141"/>
    </location>
</feature>
<keyword evidence="10 11" id="KW-0275">Fatty acid biosynthesis</keyword>
<feature type="transmembrane region" description="Helical" evidence="11">
    <location>
        <begin position="87"/>
        <end position="106"/>
    </location>
</feature>
<dbReference type="InterPro" id="IPR002076">
    <property type="entry name" value="ELO_fam"/>
</dbReference>
<evidence type="ECO:0000256" key="5">
    <source>
        <dbReference type="ARBA" id="ARBA00022692"/>
    </source>
</evidence>
<dbReference type="PANTHER" id="PTHR11157">
    <property type="entry name" value="FATTY ACID ACYL TRANSFERASE-RELATED"/>
    <property type="match status" value="1"/>
</dbReference>
<keyword evidence="6 11" id="KW-0276">Fatty acid metabolism</keyword>
<dbReference type="InterPro" id="IPR030457">
    <property type="entry name" value="ELO_CS"/>
</dbReference>